<dbReference type="EMBL" id="FQUU01000015">
    <property type="protein sequence ID" value="SHF65243.1"/>
    <property type="molecule type" value="Genomic_DNA"/>
</dbReference>
<dbReference type="Proteomes" id="UP000184048">
    <property type="component" value="Unassembled WGS sequence"/>
</dbReference>
<keyword evidence="2" id="KW-1185">Reference proteome</keyword>
<name>A0A1M5DDW5_9BACT</name>
<gene>
    <name evidence="1" type="ORF">SAMN02745131_03186</name>
</gene>
<dbReference type="AlphaFoldDB" id="A0A1M5DDW5"/>
<dbReference type="RefSeq" id="WP_072836333.1">
    <property type="nucleotide sequence ID" value="NZ_FQUU01000015.1"/>
</dbReference>
<sequence>MAHPNLALIQALRQASVNLRNNMPYAWGHHGACNCGHILQVVTHLSKEEILEYAQTGIGEWTEIASGWCETTSLPVDMLISRLEAMGLTATDIHNLEYLQDRKILEKLPGGMRWLQKNKRADVVLYFETMANVLEEMLICSIQIPKLDHSTLQLENT</sequence>
<dbReference type="STRING" id="1121884.SAMN02745131_03186"/>
<organism evidence="1 2">
    <name type="scientific">Flavisolibacter ginsengisoli DSM 18119</name>
    <dbReference type="NCBI Taxonomy" id="1121884"/>
    <lineage>
        <taxon>Bacteria</taxon>
        <taxon>Pseudomonadati</taxon>
        <taxon>Bacteroidota</taxon>
        <taxon>Chitinophagia</taxon>
        <taxon>Chitinophagales</taxon>
        <taxon>Chitinophagaceae</taxon>
        <taxon>Flavisolibacter</taxon>
    </lineage>
</organism>
<dbReference type="OrthoDB" id="197037at2"/>
<protein>
    <submittedName>
        <fullName evidence="1">Uncharacterized protein</fullName>
    </submittedName>
</protein>
<evidence type="ECO:0000313" key="1">
    <source>
        <dbReference type="EMBL" id="SHF65243.1"/>
    </source>
</evidence>
<reference evidence="1 2" key="1">
    <citation type="submission" date="2016-11" db="EMBL/GenBank/DDBJ databases">
        <authorList>
            <person name="Jaros S."/>
            <person name="Januszkiewicz K."/>
            <person name="Wedrychowicz H."/>
        </authorList>
    </citation>
    <scope>NUCLEOTIDE SEQUENCE [LARGE SCALE GENOMIC DNA]</scope>
    <source>
        <strain evidence="1 2">DSM 18119</strain>
    </source>
</reference>
<proteinExistence type="predicted"/>
<evidence type="ECO:0000313" key="2">
    <source>
        <dbReference type="Proteomes" id="UP000184048"/>
    </source>
</evidence>
<accession>A0A1M5DDW5</accession>